<accession>W4KK04</accession>
<dbReference type="Proteomes" id="UP000030671">
    <property type="component" value="Unassembled WGS sequence"/>
</dbReference>
<evidence type="ECO:0000313" key="2">
    <source>
        <dbReference type="Proteomes" id="UP000030671"/>
    </source>
</evidence>
<organism evidence="1 2">
    <name type="scientific">Heterobasidion irregulare (strain TC 32-1)</name>
    <dbReference type="NCBI Taxonomy" id="747525"/>
    <lineage>
        <taxon>Eukaryota</taxon>
        <taxon>Fungi</taxon>
        <taxon>Dikarya</taxon>
        <taxon>Basidiomycota</taxon>
        <taxon>Agaricomycotina</taxon>
        <taxon>Agaricomycetes</taxon>
        <taxon>Russulales</taxon>
        <taxon>Bondarzewiaceae</taxon>
        <taxon>Heterobasidion</taxon>
        <taxon>Heterobasidion annosum species complex</taxon>
    </lineage>
</organism>
<evidence type="ECO:0000313" key="1">
    <source>
        <dbReference type="EMBL" id="ETW86034.1"/>
    </source>
</evidence>
<dbReference type="AlphaFoldDB" id="W4KK04"/>
<gene>
    <name evidence="1" type="ORF">HETIRDRAFT_407819</name>
</gene>
<sequence>MGRSSCAAALSLNQPPLPLFGGSGSSSTLVTEDVSPDLFFILSKKEEPDEVSDTGELA</sequence>
<dbReference type="HOGENOM" id="CLU_2979352_0_0_1"/>
<dbReference type="KEGG" id="hir:HETIRDRAFT_407819"/>
<name>W4KK04_HETIT</name>
<dbReference type="InParanoid" id="W4KK04"/>
<protein>
    <submittedName>
        <fullName evidence="1">Uncharacterized protein</fullName>
    </submittedName>
</protein>
<proteinExistence type="predicted"/>
<keyword evidence="2" id="KW-1185">Reference proteome</keyword>
<dbReference type="GeneID" id="20672631"/>
<dbReference type="EMBL" id="KI925455">
    <property type="protein sequence ID" value="ETW86034.1"/>
    <property type="molecule type" value="Genomic_DNA"/>
</dbReference>
<dbReference type="RefSeq" id="XP_009542820.1">
    <property type="nucleotide sequence ID" value="XM_009544525.1"/>
</dbReference>
<reference evidence="1 2" key="1">
    <citation type="journal article" date="2012" name="New Phytol.">
        <title>Insight into trade-off between wood decay and parasitism from the genome of a fungal forest pathogen.</title>
        <authorList>
            <person name="Olson A."/>
            <person name="Aerts A."/>
            <person name="Asiegbu F."/>
            <person name="Belbahri L."/>
            <person name="Bouzid O."/>
            <person name="Broberg A."/>
            <person name="Canback B."/>
            <person name="Coutinho P.M."/>
            <person name="Cullen D."/>
            <person name="Dalman K."/>
            <person name="Deflorio G."/>
            <person name="van Diepen L.T."/>
            <person name="Dunand C."/>
            <person name="Duplessis S."/>
            <person name="Durling M."/>
            <person name="Gonthier P."/>
            <person name="Grimwood J."/>
            <person name="Fossdal C.G."/>
            <person name="Hansson D."/>
            <person name="Henrissat B."/>
            <person name="Hietala A."/>
            <person name="Himmelstrand K."/>
            <person name="Hoffmeister D."/>
            <person name="Hogberg N."/>
            <person name="James T.Y."/>
            <person name="Karlsson M."/>
            <person name="Kohler A."/>
            <person name="Kues U."/>
            <person name="Lee Y.H."/>
            <person name="Lin Y.C."/>
            <person name="Lind M."/>
            <person name="Lindquist E."/>
            <person name="Lombard V."/>
            <person name="Lucas S."/>
            <person name="Lunden K."/>
            <person name="Morin E."/>
            <person name="Murat C."/>
            <person name="Park J."/>
            <person name="Raffaello T."/>
            <person name="Rouze P."/>
            <person name="Salamov A."/>
            <person name="Schmutz J."/>
            <person name="Solheim H."/>
            <person name="Stahlberg J."/>
            <person name="Velez H."/>
            <person name="de Vries R.P."/>
            <person name="Wiebenga A."/>
            <person name="Woodward S."/>
            <person name="Yakovlev I."/>
            <person name="Garbelotto M."/>
            <person name="Martin F."/>
            <person name="Grigoriev I.V."/>
            <person name="Stenlid J."/>
        </authorList>
    </citation>
    <scope>NUCLEOTIDE SEQUENCE [LARGE SCALE GENOMIC DNA]</scope>
    <source>
        <strain evidence="1 2">TC 32-1</strain>
    </source>
</reference>